<evidence type="ECO:0000313" key="2">
    <source>
        <dbReference type="EMBL" id="SIR87526.1"/>
    </source>
</evidence>
<dbReference type="STRING" id="308853.SAMN05421752_104110"/>
<feature type="domain" description="Glycine zipper 2TM" evidence="1">
    <location>
        <begin position="19"/>
        <end position="55"/>
    </location>
</feature>
<dbReference type="GO" id="GO:0019867">
    <property type="term" value="C:outer membrane"/>
    <property type="evidence" value="ECO:0007669"/>
    <property type="project" value="InterPro"/>
</dbReference>
<dbReference type="Proteomes" id="UP000185936">
    <property type="component" value="Unassembled WGS sequence"/>
</dbReference>
<accession>A0A1N7EHG7</accession>
<dbReference type="EMBL" id="FTNR01000004">
    <property type="protein sequence ID" value="SIR87526.1"/>
    <property type="molecule type" value="Genomic_DNA"/>
</dbReference>
<gene>
    <name evidence="2" type="ORF">SAMN05421752_104110</name>
</gene>
<dbReference type="OrthoDB" id="205553at2157"/>
<organism evidence="2 3">
    <name type="scientific">Natronorubrum thiooxidans</name>
    <dbReference type="NCBI Taxonomy" id="308853"/>
    <lineage>
        <taxon>Archaea</taxon>
        <taxon>Methanobacteriati</taxon>
        <taxon>Methanobacteriota</taxon>
        <taxon>Stenosarchaea group</taxon>
        <taxon>Halobacteria</taxon>
        <taxon>Halobacteriales</taxon>
        <taxon>Natrialbaceae</taxon>
        <taxon>Natronorubrum</taxon>
    </lineage>
</organism>
<dbReference type="AlphaFoldDB" id="A0A1N7EHG7"/>
<evidence type="ECO:0000259" key="1">
    <source>
        <dbReference type="Pfam" id="PF05433"/>
    </source>
</evidence>
<dbReference type="Pfam" id="PF05433">
    <property type="entry name" value="Rick_17kDa_Anti"/>
    <property type="match status" value="1"/>
</dbReference>
<protein>
    <submittedName>
        <fullName evidence="2">Glycine zipper 2TM domain-containing protein</fullName>
    </submittedName>
</protein>
<sequence>MELGNTKSRIKHVLLRARYAAIGAAVGAALGAVFSRNAASTGGAIGALVGATVADTRDTASSVLEEAKEKEIFPLSNGDEEHR</sequence>
<reference evidence="3" key="1">
    <citation type="submission" date="2017-01" db="EMBL/GenBank/DDBJ databases">
        <authorList>
            <person name="Varghese N."/>
            <person name="Submissions S."/>
        </authorList>
    </citation>
    <scope>NUCLEOTIDE SEQUENCE [LARGE SCALE GENOMIC DNA]</scope>
    <source>
        <strain evidence="3">type strain: HArc-</strain>
    </source>
</reference>
<dbReference type="InterPro" id="IPR008816">
    <property type="entry name" value="Gly_zipper_2TM_dom"/>
</dbReference>
<name>A0A1N7EHG7_9EURY</name>
<keyword evidence="3" id="KW-1185">Reference proteome</keyword>
<proteinExistence type="predicted"/>
<dbReference type="RefSeq" id="WP_076608529.1">
    <property type="nucleotide sequence ID" value="NZ_FTNR01000004.1"/>
</dbReference>
<evidence type="ECO:0000313" key="3">
    <source>
        <dbReference type="Proteomes" id="UP000185936"/>
    </source>
</evidence>